<dbReference type="EMBL" id="JBHSPH010000010">
    <property type="protein sequence ID" value="MFC5865077.1"/>
    <property type="molecule type" value="Genomic_DNA"/>
</dbReference>
<feature type="chain" id="PRO_5046164302" evidence="5">
    <location>
        <begin position="20"/>
        <end position="243"/>
    </location>
</feature>
<accession>A0ABW1EP53</accession>
<gene>
    <name evidence="7" type="ORF">ACFPT7_22410</name>
</gene>
<evidence type="ECO:0000256" key="1">
    <source>
        <dbReference type="ARBA" id="ARBA00022617"/>
    </source>
</evidence>
<dbReference type="PANTHER" id="PTHR35008:SF8">
    <property type="entry name" value="ALCOHOL DEHYDROGENASE CYTOCHROME C SUBUNIT"/>
    <property type="match status" value="1"/>
</dbReference>
<evidence type="ECO:0000313" key="7">
    <source>
        <dbReference type="EMBL" id="MFC5865077.1"/>
    </source>
</evidence>
<evidence type="ECO:0000256" key="2">
    <source>
        <dbReference type="ARBA" id="ARBA00022723"/>
    </source>
</evidence>
<dbReference type="PROSITE" id="PS51257">
    <property type="entry name" value="PROKAR_LIPOPROTEIN"/>
    <property type="match status" value="1"/>
</dbReference>
<dbReference type="InterPro" id="IPR036909">
    <property type="entry name" value="Cyt_c-like_dom_sf"/>
</dbReference>
<keyword evidence="2 4" id="KW-0479">Metal-binding</keyword>
<dbReference type="InterPro" id="IPR009056">
    <property type="entry name" value="Cyt_c-like_dom"/>
</dbReference>
<sequence length="243" mass="25499">MKLRLLSIPMLLGSLAVIGCQTPPGYQAMNSNREAVTRPEQVVDFETLYAHNCAGCHGEHGQNGAAIALANPVYLAMASEADLKRIISGGVQGTAMPAFAKSAGGMLTDQQIDALVQGMEKSWSNASQLGEVKPPAYASTSKGDAAHGQAAYGTYCGRCHGSDGAGIADKHIGSIVDPTYLALVSDQGLRSVIISGQPVQGMPDWKSAKVGDATHVLTDQEITDIVAWLASHRVETPGQVYQH</sequence>
<evidence type="ECO:0000259" key="6">
    <source>
        <dbReference type="PROSITE" id="PS51007"/>
    </source>
</evidence>
<reference evidence="8" key="1">
    <citation type="journal article" date="2019" name="Int. J. Syst. Evol. Microbiol.">
        <title>The Global Catalogue of Microorganisms (GCM) 10K type strain sequencing project: providing services to taxonomists for standard genome sequencing and annotation.</title>
        <authorList>
            <consortium name="The Broad Institute Genomics Platform"/>
            <consortium name="The Broad Institute Genome Sequencing Center for Infectious Disease"/>
            <person name="Wu L."/>
            <person name="Ma J."/>
        </authorList>
    </citation>
    <scope>NUCLEOTIDE SEQUENCE [LARGE SCALE GENOMIC DNA]</scope>
    <source>
        <strain evidence="8">JCM 4087</strain>
    </source>
</reference>
<evidence type="ECO:0000313" key="8">
    <source>
        <dbReference type="Proteomes" id="UP001596091"/>
    </source>
</evidence>
<organism evidence="7 8">
    <name type="scientific">Acidicapsa dinghuensis</name>
    <dbReference type="NCBI Taxonomy" id="2218256"/>
    <lineage>
        <taxon>Bacteria</taxon>
        <taxon>Pseudomonadati</taxon>
        <taxon>Acidobacteriota</taxon>
        <taxon>Terriglobia</taxon>
        <taxon>Terriglobales</taxon>
        <taxon>Acidobacteriaceae</taxon>
        <taxon>Acidicapsa</taxon>
    </lineage>
</organism>
<dbReference type="PANTHER" id="PTHR35008">
    <property type="entry name" value="BLL4482 PROTEIN-RELATED"/>
    <property type="match status" value="1"/>
</dbReference>
<comment type="caution">
    <text evidence="7">The sequence shown here is derived from an EMBL/GenBank/DDBJ whole genome shotgun (WGS) entry which is preliminary data.</text>
</comment>
<keyword evidence="3 4" id="KW-0408">Iron</keyword>
<dbReference type="InterPro" id="IPR051459">
    <property type="entry name" value="Cytochrome_c-type_DH"/>
</dbReference>
<feature type="signal peptide" evidence="5">
    <location>
        <begin position="1"/>
        <end position="19"/>
    </location>
</feature>
<dbReference type="RefSeq" id="WP_263332007.1">
    <property type="nucleotide sequence ID" value="NZ_JAGSYH010000001.1"/>
</dbReference>
<dbReference type="PROSITE" id="PS51007">
    <property type="entry name" value="CYTC"/>
    <property type="match status" value="2"/>
</dbReference>
<evidence type="ECO:0000256" key="4">
    <source>
        <dbReference type="PROSITE-ProRule" id="PRU00433"/>
    </source>
</evidence>
<keyword evidence="8" id="KW-1185">Reference proteome</keyword>
<keyword evidence="1 4" id="KW-0349">Heme</keyword>
<protein>
    <submittedName>
        <fullName evidence="7">Cytochrome c</fullName>
    </submittedName>
</protein>
<keyword evidence="5" id="KW-0732">Signal</keyword>
<evidence type="ECO:0000256" key="3">
    <source>
        <dbReference type="ARBA" id="ARBA00023004"/>
    </source>
</evidence>
<proteinExistence type="predicted"/>
<dbReference type="Proteomes" id="UP001596091">
    <property type="component" value="Unassembled WGS sequence"/>
</dbReference>
<feature type="domain" description="Cytochrome c" evidence="6">
    <location>
        <begin position="143"/>
        <end position="233"/>
    </location>
</feature>
<evidence type="ECO:0000256" key="5">
    <source>
        <dbReference type="SAM" id="SignalP"/>
    </source>
</evidence>
<name>A0ABW1EP53_9BACT</name>
<dbReference type="Gene3D" id="1.10.760.10">
    <property type="entry name" value="Cytochrome c-like domain"/>
    <property type="match status" value="2"/>
</dbReference>
<feature type="domain" description="Cytochrome c" evidence="6">
    <location>
        <begin position="34"/>
        <end position="123"/>
    </location>
</feature>
<dbReference type="SUPFAM" id="SSF46626">
    <property type="entry name" value="Cytochrome c"/>
    <property type="match status" value="2"/>
</dbReference>
<dbReference type="Pfam" id="PF13442">
    <property type="entry name" value="Cytochrome_CBB3"/>
    <property type="match status" value="2"/>
</dbReference>